<dbReference type="RefSeq" id="WP_090173866.1">
    <property type="nucleotide sequence ID" value="NZ_FMXR01000011.1"/>
</dbReference>
<gene>
    <name evidence="7" type="ORF">SAMN02910417_01635</name>
</gene>
<feature type="transmembrane region" description="Helical" evidence="6">
    <location>
        <begin position="182"/>
        <end position="200"/>
    </location>
</feature>
<dbReference type="PANTHER" id="PTHR43124:SF3">
    <property type="entry name" value="CHLORAMPHENICOL EFFLUX PUMP RV0191"/>
    <property type="match status" value="1"/>
</dbReference>
<accession>A0A1G6BMH7</accession>
<dbReference type="GO" id="GO:0005886">
    <property type="term" value="C:plasma membrane"/>
    <property type="evidence" value="ECO:0007669"/>
    <property type="project" value="UniProtKB-SubCell"/>
</dbReference>
<feature type="transmembrane region" description="Helical" evidence="6">
    <location>
        <begin position="344"/>
        <end position="367"/>
    </location>
</feature>
<dbReference type="STRING" id="1732.SAMN02910417_01635"/>
<dbReference type="OrthoDB" id="182417at2"/>
<keyword evidence="8" id="KW-1185">Reference proteome</keyword>
<dbReference type="EMBL" id="FMXR01000011">
    <property type="protein sequence ID" value="SDB21787.1"/>
    <property type="molecule type" value="Genomic_DNA"/>
</dbReference>
<comment type="subcellular location">
    <subcellularLocation>
        <location evidence="1">Cell membrane</location>
        <topology evidence="1">Multi-pass membrane protein</topology>
    </subcellularLocation>
</comment>
<dbReference type="GO" id="GO:0022857">
    <property type="term" value="F:transmembrane transporter activity"/>
    <property type="evidence" value="ECO:0007669"/>
    <property type="project" value="InterPro"/>
</dbReference>
<feature type="transmembrane region" description="Helical" evidence="6">
    <location>
        <begin position="406"/>
        <end position="423"/>
    </location>
</feature>
<dbReference type="PANTHER" id="PTHR43124">
    <property type="entry name" value="PURINE EFFLUX PUMP PBUE"/>
    <property type="match status" value="1"/>
</dbReference>
<evidence type="ECO:0000256" key="3">
    <source>
        <dbReference type="ARBA" id="ARBA00022692"/>
    </source>
</evidence>
<evidence type="ECO:0000256" key="6">
    <source>
        <dbReference type="SAM" id="Phobius"/>
    </source>
</evidence>
<name>A0A1G6BMH7_EUBOX</name>
<dbReference type="InterPro" id="IPR011701">
    <property type="entry name" value="MFS"/>
</dbReference>
<feature type="transmembrane region" description="Helical" evidence="6">
    <location>
        <begin position="379"/>
        <end position="400"/>
    </location>
</feature>
<reference evidence="7 8" key="1">
    <citation type="submission" date="2016-10" db="EMBL/GenBank/DDBJ databases">
        <authorList>
            <person name="de Groot N.N."/>
        </authorList>
    </citation>
    <scope>NUCLEOTIDE SEQUENCE [LARGE SCALE GENOMIC DNA]</scope>
    <source>
        <strain evidence="7 8">DSM 3217</strain>
    </source>
</reference>
<evidence type="ECO:0000256" key="5">
    <source>
        <dbReference type="ARBA" id="ARBA00023136"/>
    </source>
</evidence>
<feature type="transmembrane region" description="Helical" evidence="6">
    <location>
        <begin position="317"/>
        <end position="338"/>
    </location>
</feature>
<dbReference type="InterPro" id="IPR050189">
    <property type="entry name" value="MFS_Efflux_Transporters"/>
</dbReference>
<protein>
    <submittedName>
        <fullName evidence="7">Major Facilitator Superfamily protein</fullName>
    </submittedName>
</protein>
<dbReference type="AlphaFoldDB" id="A0A1G6BMH7"/>
<proteinExistence type="predicted"/>
<evidence type="ECO:0000256" key="2">
    <source>
        <dbReference type="ARBA" id="ARBA00022475"/>
    </source>
</evidence>
<sequence>MEGQKKTAAFNLGAKGLVIVILGFVSCYLYSALTSDSLNVTVKVFGGMGLDTNFIYALSSIATILGIVGSILFGKLMSMATASKVWGIVMILTAVFAFIWSRTAGIAIGGNVAIASAVYAIGYFVCYVLALVSAMLLSYQVIGNWFPRKRGVAIGIATAGYPVSAATTTTLCGKLASNISNFYIVMAVIALIVGIIVLLFSRDFPEDKGCYPDNDHNFDFEAAKAQHLKNLEYLKTSKWTVGKCLTTGRMWIMWVTVGIGGFLSMGIMSNFYGKFTEQGYQPEQIFAMLGIAGVIAIPGSAFIGWLDVKLGTKKTTVLINVLAAVAIAFNLTQTHALHYVSLPILALMLGGSSNMMVSCTMGIWGRYDFENAFRVIQPLNAIMTGIGITVVGIVGTNFGYLNAYKLLMVMAIIAVIFALILKVEFIDDDVRRLNEQGMSNEE</sequence>
<dbReference type="PROSITE" id="PS51257">
    <property type="entry name" value="PROKAR_LIPOPROTEIN"/>
    <property type="match status" value="1"/>
</dbReference>
<dbReference type="InterPro" id="IPR036259">
    <property type="entry name" value="MFS_trans_sf"/>
</dbReference>
<evidence type="ECO:0000256" key="4">
    <source>
        <dbReference type="ARBA" id="ARBA00022989"/>
    </source>
</evidence>
<keyword evidence="4 6" id="KW-1133">Transmembrane helix</keyword>
<feature type="transmembrane region" description="Helical" evidence="6">
    <location>
        <begin position="151"/>
        <end position="176"/>
    </location>
</feature>
<dbReference type="Proteomes" id="UP000199228">
    <property type="component" value="Unassembled WGS sequence"/>
</dbReference>
<feature type="transmembrane region" description="Helical" evidence="6">
    <location>
        <begin position="285"/>
        <end position="305"/>
    </location>
</feature>
<feature type="transmembrane region" description="Helical" evidence="6">
    <location>
        <begin position="251"/>
        <end position="273"/>
    </location>
</feature>
<feature type="transmembrane region" description="Helical" evidence="6">
    <location>
        <begin position="12"/>
        <end position="33"/>
    </location>
</feature>
<dbReference type="Gene3D" id="1.20.1250.20">
    <property type="entry name" value="MFS general substrate transporter like domains"/>
    <property type="match status" value="2"/>
</dbReference>
<organism evidence="7 8">
    <name type="scientific">Eubacterium oxidoreducens</name>
    <dbReference type="NCBI Taxonomy" id="1732"/>
    <lineage>
        <taxon>Bacteria</taxon>
        <taxon>Bacillati</taxon>
        <taxon>Bacillota</taxon>
        <taxon>Clostridia</taxon>
        <taxon>Eubacteriales</taxon>
        <taxon>Eubacteriaceae</taxon>
        <taxon>Eubacterium</taxon>
    </lineage>
</organism>
<feature type="transmembrane region" description="Helical" evidence="6">
    <location>
        <begin position="53"/>
        <end position="73"/>
    </location>
</feature>
<feature type="transmembrane region" description="Helical" evidence="6">
    <location>
        <begin position="85"/>
        <end position="108"/>
    </location>
</feature>
<keyword evidence="5 6" id="KW-0472">Membrane</keyword>
<evidence type="ECO:0000313" key="7">
    <source>
        <dbReference type="EMBL" id="SDB21787.1"/>
    </source>
</evidence>
<dbReference type="SUPFAM" id="SSF103473">
    <property type="entry name" value="MFS general substrate transporter"/>
    <property type="match status" value="1"/>
</dbReference>
<dbReference type="Pfam" id="PF07690">
    <property type="entry name" value="MFS_1"/>
    <property type="match status" value="1"/>
</dbReference>
<evidence type="ECO:0000256" key="1">
    <source>
        <dbReference type="ARBA" id="ARBA00004651"/>
    </source>
</evidence>
<keyword evidence="2" id="KW-1003">Cell membrane</keyword>
<keyword evidence="3 6" id="KW-0812">Transmembrane</keyword>
<feature type="transmembrane region" description="Helical" evidence="6">
    <location>
        <begin position="114"/>
        <end position="139"/>
    </location>
</feature>
<evidence type="ECO:0000313" key="8">
    <source>
        <dbReference type="Proteomes" id="UP000199228"/>
    </source>
</evidence>